<dbReference type="EMBL" id="QTJR01000016">
    <property type="protein sequence ID" value="RDY65576.1"/>
    <property type="molecule type" value="Genomic_DNA"/>
</dbReference>
<comment type="caution">
    <text evidence="2">The sequence shown here is derived from an EMBL/GenBank/DDBJ whole genome shotgun (WGS) entry which is preliminary data.</text>
</comment>
<dbReference type="Proteomes" id="UP000256829">
    <property type="component" value="Unassembled WGS sequence"/>
</dbReference>
<dbReference type="AlphaFoldDB" id="A0A3D8V866"/>
<feature type="transmembrane region" description="Helical" evidence="1">
    <location>
        <begin position="98"/>
        <end position="118"/>
    </location>
</feature>
<keyword evidence="1" id="KW-0812">Transmembrane</keyword>
<protein>
    <submittedName>
        <fullName evidence="2">Uncharacterized protein</fullName>
    </submittedName>
</protein>
<gene>
    <name evidence="2" type="ORF">DX912_16520</name>
</gene>
<keyword evidence="1" id="KW-1133">Transmembrane helix</keyword>
<sequence length="131" mass="14118">MDKRTLSGCIAALVGLMLFTLIGFVFGAKLQHVQATPWGQLPLLDLIGIFVSMVAGGALAGRRFTWFAAGLVALMWFAIVFVLVSVQPEMTLAKVLRFNRLAIGSSLLLAWLGAFVGARLKERPSARRGTA</sequence>
<keyword evidence="1" id="KW-0472">Membrane</keyword>
<feature type="transmembrane region" description="Helical" evidence="1">
    <location>
        <begin position="43"/>
        <end position="60"/>
    </location>
</feature>
<reference evidence="2 3" key="1">
    <citation type="submission" date="2018-08" db="EMBL/GenBank/DDBJ databases">
        <title>Lysobacter soli KCTC 22011, whole genome shotgun sequence.</title>
        <authorList>
            <person name="Zhang X."/>
            <person name="Feng G."/>
            <person name="Zhu H."/>
        </authorList>
    </citation>
    <scope>NUCLEOTIDE SEQUENCE [LARGE SCALE GENOMIC DNA]</scope>
    <source>
        <strain evidence="2 3">KCTC 22011</strain>
    </source>
</reference>
<feature type="transmembrane region" description="Helical" evidence="1">
    <location>
        <begin position="67"/>
        <end position="86"/>
    </location>
</feature>
<evidence type="ECO:0000313" key="2">
    <source>
        <dbReference type="EMBL" id="RDY65576.1"/>
    </source>
</evidence>
<proteinExistence type="predicted"/>
<organism evidence="2 3">
    <name type="scientific">Lysobacter soli</name>
    <dbReference type="NCBI Taxonomy" id="453783"/>
    <lineage>
        <taxon>Bacteria</taxon>
        <taxon>Pseudomonadati</taxon>
        <taxon>Pseudomonadota</taxon>
        <taxon>Gammaproteobacteria</taxon>
        <taxon>Lysobacterales</taxon>
        <taxon>Lysobacteraceae</taxon>
        <taxon>Lysobacter</taxon>
    </lineage>
</organism>
<evidence type="ECO:0000256" key="1">
    <source>
        <dbReference type="SAM" id="Phobius"/>
    </source>
</evidence>
<keyword evidence="3" id="KW-1185">Reference proteome</keyword>
<evidence type="ECO:0000313" key="3">
    <source>
        <dbReference type="Proteomes" id="UP000256829"/>
    </source>
</evidence>
<accession>A0A3D8V866</accession>
<dbReference type="RefSeq" id="WP_115844318.1">
    <property type="nucleotide sequence ID" value="NZ_QTJR01000016.1"/>
</dbReference>
<name>A0A3D8V866_9GAMM</name>